<feature type="region of interest" description="Disordered" evidence="1">
    <location>
        <begin position="19"/>
        <end position="41"/>
    </location>
</feature>
<keyword evidence="2" id="KW-0732">Signal</keyword>
<dbReference type="Proteomes" id="UP000501452">
    <property type="component" value="Chromosome"/>
</dbReference>
<feature type="chain" id="PRO_5026047669" description="Lipoprotein" evidence="2">
    <location>
        <begin position="20"/>
        <end position="307"/>
    </location>
</feature>
<dbReference type="AlphaFoldDB" id="A0A6G8Q4C4"/>
<sequence length="307" mass="33134">MRKLLVLLALAATAALAGACSSPEDGEGGARKAPERAERPTAVETVQVAYKETAAEQTAKTSFEITTTGPPMDPNESGQSAPMEMTITGQGIMDFSGAASSLTMEMFGMGNFEMRQIGNTVYMKMPEGGPAQMPGARPWIRVDLDDAYEREYGANPAQMPGGAAGDPTRQLEYLRGVSDSVEKVGTEKVRGVQTTRYEAILDLRKEAAGRGAEVREAQEEIIEQIGTSKLPVEVWLDDQNRVRRYAMDVAVPVPENASAPGMPEGGKMRTSMVAEYYDFGTPVEVQAPPQEQTTDGSKMFSRQPVAR</sequence>
<evidence type="ECO:0000313" key="4">
    <source>
        <dbReference type="Proteomes" id="UP000501452"/>
    </source>
</evidence>
<reference evidence="3 4" key="1">
    <citation type="submission" date="2019-10" db="EMBL/GenBank/DDBJ databases">
        <title>Rubrobacter sp nov SCSIO 52090 isolated from a deep-sea sediment in the South China Sea.</title>
        <authorList>
            <person name="Chen R.W."/>
        </authorList>
    </citation>
    <scope>NUCLEOTIDE SEQUENCE [LARGE SCALE GENOMIC DNA]</scope>
    <source>
        <strain evidence="3 4">SCSIO 52909</strain>
    </source>
</reference>
<dbReference type="KEGG" id="rub:GBA63_00770"/>
<feature type="region of interest" description="Disordered" evidence="1">
    <location>
        <begin position="54"/>
        <end position="82"/>
    </location>
</feature>
<name>A0A6G8Q4C4_9ACTN</name>
<dbReference type="PROSITE" id="PS51257">
    <property type="entry name" value="PROKAR_LIPOPROTEIN"/>
    <property type="match status" value="1"/>
</dbReference>
<feature type="compositionally biased region" description="Basic and acidic residues" evidence="1">
    <location>
        <begin position="28"/>
        <end position="41"/>
    </location>
</feature>
<keyword evidence="4" id="KW-1185">Reference proteome</keyword>
<dbReference type="SUPFAM" id="SSF89392">
    <property type="entry name" value="Prokaryotic lipoproteins and lipoprotein localization factors"/>
    <property type="match status" value="1"/>
</dbReference>
<evidence type="ECO:0000256" key="1">
    <source>
        <dbReference type="SAM" id="MobiDB-lite"/>
    </source>
</evidence>
<feature type="signal peptide" evidence="2">
    <location>
        <begin position="1"/>
        <end position="19"/>
    </location>
</feature>
<accession>A0A6G8Q4C4</accession>
<evidence type="ECO:0000313" key="3">
    <source>
        <dbReference type="EMBL" id="QIN81316.1"/>
    </source>
</evidence>
<dbReference type="Gene3D" id="2.50.20.20">
    <property type="match status" value="1"/>
</dbReference>
<organism evidence="3 4">
    <name type="scientific">Rubrobacter tropicus</name>
    <dbReference type="NCBI Taxonomy" id="2653851"/>
    <lineage>
        <taxon>Bacteria</taxon>
        <taxon>Bacillati</taxon>
        <taxon>Actinomycetota</taxon>
        <taxon>Rubrobacteria</taxon>
        <taxon>Rubrobacterales</taxon>
        <taxon>Rubrobacteraceae</taxon>
        <taxon>Rubrobacter</taxon>
    </lineage>
</organism>
<protein>
    <recommendedName>
        <fullName evidence="5">Lipoprotein</fullName>
    </recommendedName>
</protein>
<gene>
    <name evidence="3" type="ORF">GBA63_00770</name>
</gene>
<dbReference type="RefSeq" id="WP_166172564.1">
    <property type="nucleotide sequence ID" value="NZ_CP045119.1"/>
</dbReference>
<feature type="compositionally biased region" description="Polar residues" evidence="1">
    <location>
        <begin position="55"/>
        <end position="69"/>
    </location>
</feature>
<evidence type="ECO:0008006" key="5">
    <source>
        <dbReference type="Google" id="ProtNLM"/>
    </source>
</evidence>
<feature type="region of interest" description="Disordered" evidence="1">
    <location>
        <begin position="283"/>
        <end position="307"/>
    </location>
</feature>
<proteinExistence type="predicted"/>
<evidence type="ECO:0000256" key="2">
    <source>
        <dbReference type="SAM" id="SignalP"/>
    </source>
</evidence>
<dbReference type="EMBL" id="CP045119">
    <property type="protein sequence ID" value="QIN81316.1"/>
    <property type="molecule type" value="Genomic_DNA"/>
</dbReference>
<dbReference type="InterPro" id="IPR029046">
    <property type="entry name" value="LolA/LolB/LppX"/>
</dbReference>